<sequence>LLQGNMLGENTGYGKSGCYLGSPCSVCSRNMYCRLSGPMKNRGGTSQKADATVLDNIGKALGCPSILFPVQIGGKCTLKSERVSQIDWRAEYPSKHVLDGAETEAVLILKHLNDENDIVIT</sequence>
<feature type="non-terminal residue" evidence="1">
    <location>
        <position position="1"/>
    </location>
</feature>
<proteinExistence type="predicted"/>
<dbReference type="EMBL" id="ML979136">
    <property type="protein sequence ID" value="KAF1915175.1"/>
    <property type="molecule type" value="Genomic_DNA"/>
</dbReference>
<reference evidence="1" key="1">
    <citation type="journal article" date="2020" name="Stud. Mycol.">
        <title>101 Dothideomycetes genomes: a test case for predicting lifestyles and emergence of pathogens.</title>
        <authorList>
            <person name="Haridas S."/>
            <person name="Albert R."/>
            <person name="Binder M."/>
            <person name="Bloem J."/>
            <person name="Labutti K."/>
            <person name="Salamov A."/>
            <person name="Andreopoulos B."/>
            <person name="Baker S."/>
            <person name="Barry K."/>
            <person name="Bills G."/>
            <person name="Bluhm B."/>
            <person name="Cannon C."/>
            <person name="Castanera R."/>
            <person name="Culley D."/>
            <person name="Daum C."/>
            <person name="Ezra D."/>
            <person name="Gonzalez J."/>
            <person name="Henrissat B."/>
            <person name="Kuo A."/>
            <person name="Liang C."/>
            <person name="Lipzen A."/>
            <person name="Lutzoni F."/>
            <person name="Magnuson J."/>
            <person name="Mondo S."/>
            <person name="Nolan M."/>
            <person name="Ohm R."/>
            <person name="Pangilinan J."/>
            <person name="Park H.-J."/>
            <person name="Ramirez L."/>
            <person name="Alfaro M."/>
            <person name="Sun H."/>
            <person name="Tritt A."/>
            <person name="Yoshinaga Y."/>
            <person name="Zwiers L.-H."/>
            <person name="Turgeon B."/>
            <person name="Goodwin S."/>
            <person name="Spatafora J."/>
            <person name="Crous P."/>
            <person name="Grigoriev I."/>
        </authorList>
    </citation>
    <scope>NUCLEOTIDE SEQUENCE</scope>
    <source>
        <strain evidence="1">HMLAC05119</strain>
    </source>
</reference>
<dbReference type="Proteomes" id="UP000800096">
    <property type="component" value="Unassembled WGS sequence"/>
</dbReference>
<evidence type="ECO:0000313" key="2">
    <source>
        <dbReference type="Proteomes" id="UP000800096"/>
    </source>
</evidence>
<accession>A0A6A5QHY7</accession>
<name>A0A6A5QHY7_AMPQU</name>
<keyword evidence="2" id="KW-1185">Reference proteome</keyword>
<evidence type="ECO:0000313" key="1">
    <source>
        <dbReference type="EMBL" id="KAF1915175.1"/>
    </source>
</evidence>
<protein>
    <submittedName>
        <fullName evidence="1">Uncharacterized protein</fullName>
    </submittedName>
</protein>
<dbReference type="OrthoDB" id="10262413at2759"/>
<dbReference type="AlphaFoldDB" id="A0A6A5QHY7"/>
<organism evidence="1 2">
    <name type="scientific">Ampelomyces quisqualis</name>
    <name type="common">Powdery mildew agent</name>
    <dbReference type="NCBI Taxonomy" id="50730"/>
    <lineage>
        <taxon>Eukaryota</taxon>
        <taxon>Fungi</taxon>
        <taxon>Dikarya</taxon>
        <taxon>Ascomycota</taxon>
        <taxon>Pezizomycotina</taxon>
        <taxon>Dothideomycetes</taxon>
        <taxon>Pleosporomycetidae</taxon>
        <taxon>Pleosporales</taxon>
        <taxon>Pleosporineae</taxon>
        <taxon>Phaeosphaeriaceae</taxon>
        <taxon>Ampelomyces</taxon>
    </lineage>
</organism>
<gene>
    <name evidence="1" type="ORF">BDU57DRAFT_451666</name>
</gene>